<dbReference type="Gene3D" id="1.10.3520.10">
    <property type="entry name" value="Glycolipid transfer protein"/>
    <property type="match status" value="1"/>
</dbReference>
<dbReference type="GO" id="GO:1902387">
    <property type="term" value="F:ceramide 1-phosphate binding"/>
    <property type="evidence" value="ECO:0007669"/>
    <property type="project" value="TreeGrafter"/>
</dbReference>
<gene>
    <name evidence="3" type="ORF">CERSUDRAFT_133962</name>
</gene>
<dbReference type="Proteomes" id="UP000016930">
    <property type="component" value="Unassembled WGS sequence"/>
</dbReference>
<dbReference type="HOGENOM" id="CLU_079400_0_1_1"/>
<dbReference type="PANTHER" id="PTHR10219:SF25">
    <property type="entry name" value="PLECKSTRIN HOMOLOGY DOMAIN-CONTAINING FAMILY A MEMBER 8"/>
    <property type="match status" value="1"/>
</dbReference>
<dbReference type="PANTHER" id="PTHR10219">
    <property type="entry name" value="GLYCOLIPID TRANSFER PROTEIN-RELATED"/>
    <property type="match status" value="1"/>
</dbReference>
<dbReference type="SUPFAM" id="SSF110004">
    <property type="entry name" value="Glycolipid transfer protein, GLTP"/>
    <property type="match status" value="1"/>
</dbReference>
<evidence type="ECO:0000256" key="1">
    <source>
        <dbReference type="ARBA" id="ARBA00022448"/>
    </source>
</evidence>
<reference evidence="3 4" key="1">
    <citation type="journal article" date="2012" name="Proc. Natl. Acad. Sci. U.S.A.">
        <title>Comparative genomics of Ceriporiopsis subvermispora and Phanerochaete chrysosporium provide insight into selective ligninolysis.</title>
        <authorList>
            <person name="Fernandez-Fueyo E."/>
            <person name="Ruiz-Duenas F.J."/>
            <person name="Ferreira P."/>
            <person name="Floudas D."/>
            <person name="Hibbett D.S."/>
            <person name="Canessa P."/>
            <person name="Larrondo L.F."/>
            <person name="James T.Y."/>
            <person name="Seelenfreund D."/>
            <person name="Lobos S."/>
            <person name="Polanco R."/>
            <person name="Tello M."/>
            <person name="Honda Y."/>
            <person name="Watanabe T."/>
            <person name="Watanabe T."/>
            <person name="Ryu J.S."/>
            <person name="Kubicek C.P."/>
            <person name="Schmoll M."/>
            <person name="Gaskell J."/>
            <person name="Hammel K.E."/>
            <person name="St John F.J."/>
            <person name="Vanden Wymelenberg A."/>
            <person name="Sabat G."/>
            <person name="Splinter BonDurant S."/>
            <person name="Syed K."/>
            <person name="Yadav J.S."/>
            <person name="Doddapaneni H."/>
            <person name="Subramanian V."/>
            <person name="Lavin J.L."/>
            <person name="Oguiza J.A."/>
            <person name="Perez G."/>
            <person name="Pisabarro A.G."/>
            <person name="Ramirez L."/>
            <person name="Santoyo F."/>
            <person name="Master E."/>
            <person name="Coutinho P.M."/>
            <person name="Henrissat B."/>
            <person name="Lombard V."/>
            <person name="Magnuson J.K."/>
            <person name="Kuees U."/>
            <person name="Hori C."/>
            <person name="Igarashi K."/>
            <person name="Samejima M."/>
            <person name="Held B.W."/>
            <person name="Barry K.W."/>
            <person name="LaButti K.M."/>
            <person name="Lapidus A."/>
            <person name="Lindquist E.A."/>
            <person name="Lucas S.M."/>
            <person name="Riley R."/>
            <person name="Salamov A.A."/>
            <person name="Hoffmeister D."/>
            <person name="Schwenk D."/>
            <person name="Hadar Y."/>
            <person name="Yarden O."/>
            <person name="de Vries R.P."/>
            <person name="Wiebenga A."/>
            <person name="Stenlid J."/>
            <person name="Eastwood D."/>
            <person name="Grigoriev I.V."/>
            <person name="Berka R.M."/>
            <person name="Blanchette R.A."/>
            <person name="Kersten P."/>
            <person name="Martinez A.T."/>
            <person name="Vicuna R."/>
            <person name="Cullen D."/>
        </authorList>
    </citation>
    <scope>NUCLEOTIDE SEQUENCE [LARGE SCALE GENOMIC DNA]</scope>
    <source>
        <strain evidence="3 4">B</strain>
    </source>
</reference>
<dbReference type="GO" id="GO:1902388">
    <property type="term" value="F:ceramide 1-phosphate transfer activity"/>
    <property type="evidence" value="ECO:0007669"/>
    <property type="project" value="TreeGrafter"/>
</dbReference>
<accession>M2RJW8</accession>
<organism evidence="3 4">
    <name type="scientific">Ceriporiopsis subvermispora (strain B)</name>
    <name type="common">White-rot fungus</name>
    <name type="synonym">Gelatoporia subvermispora</name>
    <dbReference type="NCBI Taxonomy" id="914234"/>
    <lineage>
        <taxon>Eukaryota</taxon>
        <taxon>Fungi</taxon>
        <taxon>Dikarya</taxon>
        <taxon>Basidiomycota</taxon>
        <taxon>Agaricomycotina</taxon>
        <taxon>Agaricomycetes</taxon>
        <taxon>Polyporales</taxon>
        <taxon>Gelatoporiaceae</taxon>
        <taxon>Gelatoporia</taxon>
    </lineage>
</organism>
<dbReference type="OrthoDB" id="205255at2759"/>
<proteinExistence type="predicted"/>
<dbReference type="InterPro" id="IPR036497">
    <property type="entry name" value="GLTP_sf"/>
</dbReference>
<feature type="non-terminal residue" evidence="3">
    <location>
        <position position="197"/>
    </location>
</feature>
<dbReference type="STRING" id="914234.M2RJW8"/>
<dbReference type="Pfam" id="PF08718">
    <property type="entry name" value="GLTP"/>
    <property type="match status" value="1"/>
</dbReference>
<dbReference type="GO" id="GO:0016020">
    <property type="term" value="C:membrane"/>
    <property type="evidence" value="ECO:0007669"/>
    <property type="project" value="TreeGrafter"/>
</dbReference>
<keyword evidence="1" id="KW-0813">Transport</keyword>
<name>M2RJW8_CERS8</name>
<evidence type="ECO:0000313" key="4">
    <source>
        <dbReference type="Proteomes" id="UP000016930"/>
    </source>
</evidence>
<feature type="domain" description="Glycolipid transfer protein" evidence="2">
    <location>
        <begin position="21"/>
        <end position="159"/>
    </location>
</feature>
<evidence type="ECO:0000259" key="2">
    <source>
        <dbReference type="Pfam" id="PF08718"/>
    </source>
</evidence>
<dbReference type="EMBL" id="KB445794">
    <property type="protein sequence ID" value="EMD39106.1"/>
    <property type="molecule type" value="Genomic_DNA"/>
</dbReference>
<dbReference type="GO" id="GO:0005829">
    <property type="term" value="C:cytosol"/>
    <property type="evidence" value="ECO:0007669"/>
    <property type="project" value="TreeGrafter"/>
</dbReference>
<dbReference type="InterPro" id="IPR014830">
    <property type="entry name" value="Glycolipid_transfer_prot_dom"/>
</dbReference>
<evidence type="ECO:0000313" key="3">
    <source>
        <dbReference type="EMBL" id="EMD39106.1"/>
    </source>
</evidence>
<keyword evidence="4" id="KW-1185">Reference proteome</keyword>
<protein>
    <recommendedName>
        <fullName evidence="2">Glycolipid transfer protein domain-containing protein</fullName>
    </recommendedName>
</protein>
<sequence length="197" mass="22042">MAPYFETAKSFADVPIRDDGVDTPAFLDASVDFIHMFDLVGNGVFGFVQHDLRTNLDGVRSQYEATSGESPTLEALVVYEASTGHRHGIACLVRLIRGLLFTCQALQNLQTDHSAELHVCLKRSYDTNLKHHHSFIIRSAVSVAIRAVPSRRDFYKRLMQDGTHENLDAALTKWLEGLDMIVMRMKAFLAEGGYGRV</sequence>
<dbReference type="AlphaFoldDB" id="M2RJW8"/>